<dbReference type="InterPro" id="IPR050472">
    <property type="entry name" value="Anth_synth/Amidotransfase"/>
</dbReference>
<dbReference type="InterPro" id="IPR029062">
    <property type="entry name" value="Class_I_gatase-like"/>
</dbReference>
<reference evidence="3 4" key="1">
    <citation type="submission" date="2016-10" db="EMBL/GenBank/DDBJ databases">
        <authorList>
            <person name="de Groot N.N."/>
        </authorList>
    </citation>
    <scope>NUCLEOTIDE SEQUENCE [LARGE SCALE GENOMIC DNA]</scope>
    <source>
        <strain evidence="3 4">Vu-144</strain>
    </source>
</reference>
<evidence type="ECO:0000313" key="4">
    <source>
        <dbReference type="Proteomes" id="UP000199041"/>
    </source>
</evidence>
<dbReference type="PANTHER" id="PTHR43418">
    <property type="entry name" value="MULTIFUNCTIONAL TRYPTOPHAN BIOSYNTHESIS PROTEIN-RELATED"/>
    <property type="match status" value="1"/>
</dbReference>
<evidence type="ECO:0000259" key="2">
    <source>
        <dbReference type="Pfam" id="PF00117"/>
    </source>
</evidence>
<evidence type="ECO:0000313" key="3">
    <source>
        <dbReference type="EMBL" id="SEA31878.1"/>
    </source>
</evidence>
<dbReference type="GO" id="GO:0004049">
    <property type="term" value="F:anthranilate synthase activity"/>
    <property type="evidence" value="ECO:0007669"/>
    <property type="project" value="TreeGrafter"/>
</dbReference>
<dbReference type="PROSITE" id="PS51273">
    <property type="entry name" value="GATASE_TYPE_1"/>
    <property type="match status" value="1"/>
</dbReference>
<dbReference type="CDD" id="cd01743">
    <property type="entry name" value="GATase1_Anthranilate_Synthase"/>
    <property type="match status" value="1"/>
</dbReference>
<dbReference type="SUPFAM" id="SSF52317">
    <property type="entry name" value="Class I glutamine amidotransferase-like"/>
    <property type="match status" value="1"/>
</dbReference>
<evidence type="ECO:0000256" key="1">
    <source>
        <dbReference type="ARBA" id="ARBA00022962"/>
    </source>
</evidence>
<dbReference type="GO" id="GO:0046820">
    <property type="term" value="F:4-amino-4-deoxychorismate synthase activity"/>
    <property type="evidence" value="ECO:0007669"/>
    <property type="project" value="TreeGrafter"/>
</dbReference>
<dbReference type="Pfam" id="PF00117">
    <property type="entry name" value="GATase"/>
    <property type="match status" value="1"/>
</dbReference>
<dbReference type="InterPro" id="IPR006221">
    <property type="entry name" value="TrpG/PapA_dom"/>
</dbReference>
<organism evidence="3 4">
    <name type="scientific">Arachidicoccus rhizosphaerae</name>
    <dbReference type="NCBI Taxonomy" id="551991"/>
    <lineage>
        <taxon>Bacteria</taxon>
        <taxon>Pseudomonadati</taxon>
        <taxon>Bacteroidota</taxon>
        <taxon>Chitinophagia</taxon>
        <taxon>Chitinophagales</taxon>
        <taxon>Chitinophagaceae</taxon>
        <taxon>Arachidicoccus</taxon>
    </lineage>
</organism>
<dbReference type="EMBL" id="FNQY01000013">
    <property type="protein sequence ID" value="SEA31878.1"/>
    <property type="molecule type" value="Genomic_DNA"/>
</dbReference>
<dbReference type="PANTHER" id="PTHR43418:SF4">
    <property type="entry name" value="MULTIFUNCTIONAL TRYPTOPHAN BIOSYNTHESIS PROTEIN"/>
    <property type="match status" value="1"/>
</dbReference>
<keyword evidence="4" id="KW-1185">Reference proteome</keyword>
<name>A0A1H4A7V8_9BACT</name>
<gene>
    <name evidence="3" type="ORF">SAMN05192529_113104</name>
</gene>
<dbReference type="AlphaFoldDB" id="A0A1H4A7V8"/>
<keyword evidence="1" id="KW-0315">Glutamine amidotransferase</keyword>
<proteinExistence type="predicted"/>
<dbReference type="GO" id="GO:0000162">
    <property type="term" value="P:L-tryptophan biosynthetic process"/>
    <property type="evidence" value="ECO:0007669"/>
    <property type="project" value="TreeGrafter"/>
</dbReference>
<dbReference type="Proteomes" id="UP000199041">
    <property type="component" value="Unassembled WGS sequence"/>
</dbReference>
<dbReference type="OrthoDB" id="9786812at2"/>
<dbReference type="GO" id="GO:0046654">
    <property type="term" value="P:tetrahydrofolate biosynthetic process"/>
    <property type="evidence" value="ECO:0007669"/>
    <property type="project" value="TreeGrafter"/>
</dbReference>
<dbReference type="Gene3D" id="3.40.50.880">
    <property type="match status" value="1"/>
</dbReference>
<feature type="domain" description="Glutamine amidotransferase" evidence="2">
    <location>
        <begin position="6"/>
        <end position="258"/>
    </location>
</feature>
<dbReference type="GO" id="GO:0005829">
    <property type="term" value="C:cytosol"/>
    <property type="evidence" value="ECO:0007669"/>
    <property type="project" value="TreeGrafter"/>
</dbReference>
<dbReference type="PRINTS" id="PR00096">
    <property type="entry name" value="GATASE"/>
</dbReference>
<accession>A0A1H4A7V8</accession>
<dbReference type="STRING" id="551991.SAMN05192529_113104"/>
<dbReference type="PRINTS" id="PR00097">
    <property type="entry name" value="ANTSNTHASEII"/>
</dbReference>
<dbReference type="InterPro" id="IPR017926">
    <property type="entry name" value="GATASE"/>
</dbReference>
<sequence length="270" mass="29430">MGAKILIIDHNDSFTYNLVGLFEQEGTEDCQVDVWPVDQLHTVDQHLIWEYDCLVLSPGPGLPRDYPAVTSLLDSVLGKDKIKSLPVLGICLGLQTLVTYFGGTLYNLKQIQHGRQVALCLKTCPAVAEAGSKASGKADTGGPDIFKHLNTPVKVGLYHSWAVSIGPGTVPDVGGHQKEGKLNSNFWEKIQKQAPTGLEITAVACIDKSGFRFAESPSAIAAPVVMGVRHLSLPVIGLQFHPESYMTPEGAGIIRNWLEFIMEIQRRQTE</sequence>
<protein>
    <submittedName>
        <fullName evidence="3">Anthranilate synthase component 2/para-aminobenzoate synthetase component 2</fullName>
    </submittedName>
</protein>
<dbReference type="RefSeq" id="WP_091398738.1">
    <property type="nucleotide sequence ID" value="NZ_FNQY01000013.1"/>
</dbReference>